<name>A0A172Y3C5_9CAUL</name>
<dbReference type="EMBL" id="CP015614">
    <property type="protein sequence ID" value="ANF53652.1"/>
    <property type="molecule type" value="Genomic_DNA"/>
</dbReference>
<dbReference type="GO" id="GO:0003677">
    <property type="term" value="F:DNA binding"/>
    <property type="evidence" value="ECO:0007669"/>
    <property type="project" value="UniProtKB-KW"/>
</dbReference>
<accession>A0A172Y3C5</accession>
<proteinExistence type="inferred from homology"/>
<dbReference type="PROSITE" id="PS50931">
    <property type="entry name" value="HTH_LYSR"/>
    <property type="match status" value="1"/>
</dbReference>
<keyword evidence="6" id="KW-1185">Reference proteome</keyword>
<dbReference type="Proteomes" id="UP000077603">
    <property type="component" value="Chromosome"/>
</dbReference>
<gene>
    <name evidence="5" type="ORF">DA69_02100</name>
</gene>
<dbReference type="InterPro" id="IPR036388">
    <property type="entry name" value="WH-like_DNA-bd_sf"/>
</dbReference>
<dbReference type="InterPro" id="IPR036390">
    <property type="entry name" value="WH_DNA-bd_sf"/>
</dbReference>
<dbReference type="InterPro" id="IPR000847">
    <property type="entry name" value="LysR_HTH_N"/>
</dbReference>
<dbReference type="Gene3D" id="3.40.190.290">
    <property type="match status" value="1"/>
</dbReference>
<evidence type="ECO:0000256" key="2">
    <source>
        <dbReference type="ARBA" id="ARBA00023015"/>
    </source>
</evidence>
<sequence length="305" mass="33754">MQGNALYYFHEAARLGSMRLASDKIGVAVSSISRQIAQLERDMGVALIERGRRSIRMTEAGQLAYEYYQGCVANEEAFMNRLHEHRQMKAGKVSIAVGEGFLGGFFSKVLEEFQGQHPGIAASVSVQSTTEIVRAVLDDNAHFGLIFNDCAEPKIRVRAVAAQPLMVVCAPDHPAARLKSVSLPQLSAFDLCLPDIGLRIRQILREAERREQVWLEPALTTTSLYVMREAARAGRMVTVLPRIAVTSELEEGTLVVRPLNEANLEDTTISLIHRLGRQLDGAPARLLAAFETRIKGWNETETGRD</sequence>
<dbReference type="GO" id="GO:0005829">
    <property type="term" value="C:cytosol"/>
    <property type="evidence" value="ECO:0007669"/>
    <property type="project" value="TreeGrafter"/>
</dbReference>
<dbReference type="PANTHER" id="PTHR30419">
    <property type="entry name" value="HTH-TYPE TRANSCRIPTIONAL REGULATOR YBHD"/>
    <property type="match status" value="1"/>
</dbReference>
<dbReference type="AlphaFoldDB" id="A0A172Y3C5"/>
<dbReference type="OrthoDB" id="9811588at2"/>
<dbReference type="STRING" id="588932.DA69_02100"/>
<dbReference type="eggNOG" id="COG0583">
    <property type="taxonomic scope" value="Bacteria"/>
</dbReference>
<protein>
    <submittedName>
        <fullName evidence="5">LysR family transcriptional regulator</fullName>
    </submittedName>
</protein>
<comment type="similarity">
    <text evidence="1">Belongs to the LysR transcriptional regulatory family.</text>
</comment>
<dbReference type="GO" id="GO:0003700">
    <property type="term" value="F:DNA-binding transcription factor activity"/>
    <property type="evidence" value="ECO:0007669"/>
    <property type="project" value="InterPro"/>
</dbReference>
<dbReference type="InterPro" id="IPR005119">
    <property type="entry name" value="LysR_subst-bd"/>
</dbReference>
<evidence type="ECO:0000256" key="3">
    <source>
        <dbReference type="ARBA" id="ARBA00023125"/>
    </source>
</evidence>
<dbReference type="RefSeq" id="WP_025977699.1">
    <property type="nucleotide sequence ID" value="NZ_CP015614.1"/>
</dbReference>
<organism evidence="5 6">
    <name type="scientific">Brevundimonas naejangsanensis</name>
    <dbReference type="NCBI Taxonomy" id="588932"/>
    <lineage>
        <taxon>Bacteria</taxon>
        <taxon>Pseudomonadati</taxon>
        <taxon>Pseudomonadota</taxon>
        <taxon>Alphaproteobacteria</taxon>
        <taxon>Caulobacterales</taxon>
        <taxon>Caulobacteraceae</taxon>
        <taxon>Brevundimonas</taxon>
    </lineage>
</organism>
<evidence type="ECO:0000313" key="5">
    <source>
        <dbReference type="EMBL" id="ANF53652.1"/>
    </source>
</evidence>
<evidence type="ECO:0000256" key="4">
    <source>
        <dbReference type="ARBA" id="ARBA00023163"/>
    </source>
</evidence>
<dbReference type="KEGG" id="bne:DA69_02100"/>
<dbReference type="SUPFAM" id="SSF53850">
    <property type="entry name" value="Periplasmic binding protein-like II"/>
    <property type="match status" value="1"/>
</dbReference>
<evidence type="ECO:0000256" key="1">
    <source>
        <dbReference type="ARBA" id="ARBA00009437"/>
    </source>
</evidence>
<dbReference type="InterPro" id="IPR050950">
    <property type="entry name" value="HTH-type_LysR_regulators"/>
</dbReference>
<keyword evidence="4" id="KW-0804">Transcription</keyword>
<keyword evidence="2" id="KW-0805">Transcription regulation</keyword>
<dbReference type="Pfam" id="PF00126">
    <property type="entry name" value="HTH_1"/>
    <property type="match status" value="1"/>
</dbReference>
<dbReference type="Gene3D" id="1.10.10.10">
    <property type="entry name" value="Winged helix-like DNA-binding domain superfamily/Winged helix DNA-binding domain"/>
    <property type="match status" value="1"/>
</dbReference>
<dbReference type="Pfam" id="PF03466">
    <property type="entry name" value="LysR_substrate"/>
    <property type="match status" value="1"/>
</dbReference>
<keyword evidence="3" id="KW-0238">DNA-binding</keyword>
<evidence type="ECO:0000313" key="6">
    <source>
        <dbReference type="Proteomes" id="UP000077603"/>
    </source>
</evidence>
<reference evidence="5 6" key="1">
    <citation type="journal article" date="2014" name="Genome Announc.">
        <title>Genome Sequence of a Promising Hydrogen-Producing Facultative Anaerobic Bacterium, Brevundimonas naejangsanensis Strain B1.</title>
        <authorList>
            <person name="Su H."/>
            <person name="Zhang T."/>
            <person name="Bao M."/>
            <person name="Jiang Y."/>
            <person name="Wang Y."/>
            <person name="Tan T."/>
        </authorList>
    </citation>
    <scope>NUCLEOTIDE SEQUENCE [LARGE SCALE GENOMIC DNA]</scope>
    <source>
        <strain evidence="5 6">B1</strain>
    </source>
</reference>
<dbReference type="SUPFAM" id="SSF46785">
    <property type="entry name" value="Winged helix' DNA-binding domain"/>
    <property type="match status" value="1"/>
</dbReference>
<dbReference type="PANTHER" id="PTHR30419:SF8">
    <property type="entry name" value="NITROGEN ASSIMILATION TRANSCRIPTIONAL ACTIVATOR-RELATED"/>
    <property type="match status" value="1"/>
</dbReference>